<feature type="chain" id="PRO_5046914732" evidence="1">
    <location>
        <begin position="29"/>
        <end position="1642"/>
    </location>
</feature>
<sequence length="1642" mass="174430">MRTTPPSLKLVLHVLLVLLSFISTKTYAQGANCAAATLLTVNAAPITGTISDATVNDPAAAACAGGGVSRDGWYRFVATNTTATVTVSSTNRQLVIYAYSGICTGLTQINCANTNTAAGAQVETMNLTGLTALTTYYIRVVNSANNNMNLDAVSVSSPPSNNTCASATNLPCGTTNLAGTTVGTTSITNNTGCSISDYGVWYTFVGDGQQTTITSTAGAGYDHEMSVSSGSCGALTNLACEDSGLSGGVESFTFTTVAATTYYVYIADYASGSTTTGTFTISRSCAPAPVPPANNLCTNATVLPCGTTNLAGTTVNTANIVHGSGCLMSNYGVWYTFVGDGNPTTITTNPAFDIKLSISTGTCASMTNIVCTDISPETATFTTVLGTTYYVYVAYWTSGTTTGTFTISRSCITCAPPTATAATNITFTTATVNWTAPTAYTPSNGYQYAITTSATPPGSGTATTATSINATGLTANTLYYLHVRSDCGAINGFSTWSTISFTTGYCSSTSTSTGNYISNFTTVGGTANITNATGYSATGYGNFIGLAVSKEQLGSVSFSTTLVGGSSGFNIWIDWNNDFDFNDANELVFASGNYVTAASGTFTVPITATIGNHRMRIRSDFNSTNPSYCGSISAGETEDYTFTVLAPLPCSQNPSAVTSYLNSQTSVTLSWSAAAPVPASGYQYFNTTNANAPSNATAPTGATASTVTSATITGLTPGTTYYFWVRSNCGGTGSGTWIGPTRYTMPTCAVGPGTGTTSLGCPQVVSGGLGLNGADPASIACGAGSTCTDLEASYLSIGNTTSYTVQSIPYAPPYQFNCLRNQLNVTLDDRWSDVVNLPFDFCFYGTNYNQCLISANGVITFDLVNNQPLDFSTYVIDDNLPNPNLYLSSIFGVYQDINPALGGEIGWELITLNTGCRALVASWSNVPMFSCTTNIYRGMMILYENTNIIEVYINNKQICSTWNGGNAIVGVQNGNGTIATVAPNRNGLSADWTATNEAWRFTPSGPSISTITWYEGSGTSGPVVGTTDVINVCPATTTTYTAEIEYSLCNGTSLIETDEVTVTVSGNKIWDGSTSTDWNVASNWTPVGVPTSTDCVVIPDVTNDPVIVGTNFNGLGRSLAVNANAFLNITASNSATITDAINVNPTGTLIVQDDASIIQTNNVPNVGNIQYRRTANVRRQDYVYWSSPVAGFANSAVSPGTGLGFQYKWTPTIPTNTNFFGNWAFANETMVIGKGYCLRAPDSFSYSVAANYTATFIGVPNNGNIVVPISRGTYNGPNYSTGVSTTLGTQEDDNWNLVGNPYPSAIHAINFLTLNTNIAGFINVWSHGTLPSTAIADPFYANYTYNYTPTDYITYNALGSTPPGYNGRIAGGQGFFVSMLHTSTATTENLNFNNSLRSSAYNNSQFYRNSSENNTTEGESEEKHRIWFDLVTPSGTNVKSLLGYASEATNEKDRLYDAFSNQKLSFNIFSLIDEEHFLIQGRKLPFDTNDQVKIGVSLPQDGLYKIALSQVDGLFLNPQQNIYLEDKTIGIIFNLREAPYSFIDKKGTITDRFVIRYKKSTENTIELTNQLTVYDNSVMTIESGKLKIKNIEIFDTLGKLLLSKNNVNLNTFEVNNLNRTNSLMIVKVTLEDNSEEVRKIIY</sequence>
<dbReference type="InterPro" id="IPR013783">
    <property type="entry name" value="Ig-like_fold"/>
</dbReference>
<protein>
    <submittedName>
        <fullName evidence="3">Fibronectin type III domain-containing protein</fullName>
    </submittedName>
</protein>
<comment type="caution">
    <text evidence="3">The sequence shown here is derived from an EMBL/GenBank/DDBJ whole genome shotgun (WGS) entry which is preliminary data.</text>
</comment>
<dbReference type="SUPFAM" id="SSF49265">
    <property type="entry name" value="Fibronectin type III"/>
    <property type="match status" value="1"/>
</dbReference>
<accession>A0ABX0I503</accession>
<proteinExistence type="predicted"/>
<evidence type="ECO:0000313" key="4">
    <source>
        <dbReference type="Proteomes" id="UP000800984"/>
    </source>
</evidence>
<evidence type="ECO:0000256" key="1">
    <source>
        <dbReference type="SAM" id="SignalP"/>
    </source>
</evidence>
<name>A0ABX0I503_9FLAO</name>
<dbReference type="InterPro" id="IPR003961">
    <property type="entry name" value="FN3_dom"/>
</dbReference>
<dbReference type="InterPro" id="IPR036116">
    <property type="entry name" value="FN3_sf"/>
</dbReference>
<evidence type="ECO:0000313" key="3">
    <source>
        <dbReference type="EMBL" id="NHM00837.1"/>
    </source>
</evidence>
<feature type="domain" description="Fibronectin type-III" evidence="2">
    <location>
        <begin position="653"/>
        <end position="748"/>
    </location>
</feature>
<dbReference type="InterPro" id="IPR015914">
    <property type="entry name" value="PAPs_N"/>
</dbReference>
<dbReference type="SMART" id="SM00060">
    <property type="entry name" value="FN3"/>
    <property type="match status" value="2"/>
</dbReference>
<evidence type="ECO:0000259" key="2">
    <source>
        <dbReference type="PROSITE" id="PS50853"/>
    </source>
</evidence>
<dbReference type="NCBIfam" id="NF033708">
    <property type="entry name" value="T9SS_Cterm_ChiA"/>
    <property type="match status" value="1"/>
</dbReference>
<dbReference type="CDD" id="cd00063">
    <property type="entry name" value="FN3"/>
    <property type="match status" value="2"/>
</dbReference>
<dbReference type="EMBL" id="JAAJBT010000001">
    <property type="protein sequence ID" value="NHM00837.1"/>
    <property type="molecule type" value="Genomic_DNA"/>
</dbReference>
<dbReference type="RefSeq" id="WP_166075871.1">
    <property type="nucleotide sequence ID" value="NZ_JAAJBT010000001.1"/>
</dbReference>
<dbReference type="Pfam" id="PF20009">
    <property type="entry name" value="GEVED"/>
    <property type="match status" value="1"/>
</dbReference>
<feature type="domain" description="Fibronectin type-III" evidence="2">
    <location>
        <begin position="416"/>
        <end position="509"/>
    </location>
</feature>
<reference evidence="3 4" key="1">
    <citation type="submission" date="2020-02" db="EMBL/GenBank/DDBJ databases">
        <authorList>
            <person name="Chen W.-M."/>
        </authorList>
    </citation>
    <scope>NUCLEOTIDE SEQUENCE [LARGE SCALE GENOMIC DNA]</scope>
    <source>
        <strain evidence="3 4">KDG-16</strain>
    </source>
</reference>
<keyword evidence="1" id="KW-0732">Signal</keyword>
<gene>
    <name evidence="3" type="ORF">G4D72_01780</name>
</gene>
<organism evidence="3 4">
    <name type="scientific">Flavobacterium difficile</name>
    <dbReference type="NCBI Taxonomy" id="2709659"/>
    <lineage>
        <taxon>Bacteria</taxon>
        <taxon>Pseudomonadati</taxon>
        <taxon>Bacteroidota</taxon>
        <taxon>Flavobacteriia</taxon>
        <taxon>Flavobacteriales</taxon>
        <taxon>Flavobacteriaceae</taxon>
        <taxon>Flavobacterium</taxon>
    </lineage>
</organism>
<dbReference type="Proteomes" id="UP000800984">
    <property type="component" value="Unassembled WGS sequence"/>
</dbReference>
<dbReference type="InterPro" id="IPR045474">
    <property type="entry name" value="GEVED"/>
</dbReference>
<dbReference type="Gene3D" id="2.60.40.10">
    <property type="entry name" value="Immunoglobulins"/>
    <property type="match status" value="2"/>
</dbReference>
<dbReference type="Pfam" id="PF16656">
    <property type="entry name" value="Pur_ac_phosph_N"/>
    <property type="match status" value="1"/>
</dbReference>
<dbReference type="PROSITE" id="PS50853">
    <property type="entry name" value="FN3"/>
    <property type="match status" value="2"/>
</dbReference>
<feature type="signal peptide" evidence="1">
    <location>
        <begin position="1"/>
        <end position="28"/>
    </location>
</feature>
<keyword evidence="4" id="KW-1185">Reference proteome</keyword>